<proteinExistence type="predicted"/>
<dbReference type="Proteomes" id="UP000308600">
    <property type="component" value="Unassembled WGS sequence"/>
</dbReference>
<reference evidence="1 2" key="1">
    <citation type="journal article" date="2019" name="Nat. Ecol. Evol.">
        <title>Megaphylogeny resolves global patterns of mushroom evolution.</title>
        <authorList>
            <person name="Varga T."/>
            <person name="Krizsan K."/>
            <person name="Foldi C."/>
            <person name="Dima B."/>
            <person name="Sanchez-Garcia M."/>
            <person name="Sanchez-Ramirez S."/>
            <person name="Szollosi G.J."/>
            <person name="Szarkandi J.G."/>
            <person name="Papp V."/>
            <person name="Albert L."/>
            <person name="Andreopoulos W."/>
            <person name="Angelini C."/>
            <person name="Antonin V."/>
            <person name="Barry K.W."/>
            <person name="Bougher N.L."/>
            <person name="Buchanan P."/>
            <person name="Buyck B."/>
            <person name="Bense V."/>
            <person name="Catcheside P."/>
            <person name="Chovatia M."/>
            <person name="Cooper J."/>
            <person name="Damon W."/>
            <person name="Desjardin D."/>
            <person name="Finy P."/>
            <person name="Geml J."/>
            <person name="Haridas S."/>
            <person name="Hughes K."/>
            <person name="Justo A."/>
            <person name="Karasinski D."/>
            <person name="Kautmanova I."/>
            <person name="Kiss B."/>
            <person name="Kocsube S."/>
            <person name="Kotiranta H."/>
            <person name="LaButti K.M."/>
            <person name="Lechner B.E."/>
            <person name="Liimatainen K."/>
            <person name="Lipzen A."/>
            <person name="Lukacs Z."/>
            <person name="Mihaltcheva S."/>
            <person name="Morgado L.N."/>
            <person name="Niskanen T."/>
            <person name="Noordeloos M.E."/>
            <person name="Ohm R.A."/>
            <person name="Ortiz-Santana B."/>
            <person name="Ovrebo C."/>
            <person name="Racz N."/>
            <person name="Riley R."/>
            <person name="Savchenko A."/>
            <person name="Shiryaev A."/>
            <person name="Soop K."/>
            <person name="Spirin V."/>
            <person name="Szebenyi C."/>
            <person name="Tomsovsky M."/>
            <person name="Tulloss R.E."/>
            <person name="Uehling J."/>
            <person name="Grigoriev I.V."/>
            <person name="Vagvolgyi C."/>
            <person name="Papp T."/>
            <person name="Martin F.M."/>
            <person name="Miettinen O."/>
            <person name="Hibbett D.S."/>
            <person name="Nagy L.G."/>
        </authorList>
    </citation>
    <scope>NUCLEOTIDE SEQUENCE [LARGE SCALE GENOMIC DNA]</scope>
    <source>
        <strain evidence="1 2">NL-1719</strain>
    </source>
</reference>
<evidence type="ECO:0000313" key="2">
    <source>
        <dbReference type="Proteomes" id="UP000308600"/>
    </source>
</evidence>
<name>A0ACD3AA29_9AGAR</name>
<evidence type="ECO:0000313" key="1">
    <source>
        <dbReference type="EMBL" id="TFK62733.1"/>
    </source>
</evidence>
<keyword evidence="2" id="KW-1185">Reference proteome</keyword>
<sequence>MPNPTTTPKAPPPPPPSQIPTFTSGIISTTAAVKSSRANQPKNHHGCKIPCEDVISAHSVIKYFPSCSTAYFEGTCSSHGEAREGYVYFHSLSIIPDQGYPLGSILNTRFARM</sequence>
<dbReference type="EMBL" id="ML208563">
    <property type="protein sequence ID" value="TFK62733.1"/>
    <property type="molecule type" value="Genomic_DNA"/>
</dbReference>
<accession>A0ACD3AA29</accession>
<organism evidence="1 2">
    <name type="scientific">Pluteus cervinus</name>
    <dbReference type="NCBI Taxonomy" id="181527"/>
    <lineage>
        <taxon>Eukaryota</taxon>
        <taxon>Fungi</taxon>
        <taxon>Dikarya</taxon>
        <taxon>Basidiomycota</taxon>
        <taxon>Agaricomycotina</taxon>
        <taxon>Agaricomycetes</taxon>
        <taxon>Agaricomycetidae</taxon>
        <taxon>Agaricales</taxon>
        <taxon>Pluteineae</taxon>
        <taxon>Pluteaceae</taxon>
        <taxon>Pluteus</taxon>
    </lineage>
</organism>
<gene>
    <name evidence="1" type="ORF">BDN72DRAFT_376379</name>
</gene>
<protein>
    <submittedName>
        <fullName evidence="1">Uncharacterized protein</fullName>
    </submittedName>
</protein>